<keyword evidence="1" id="KW-0812">Transmembrane</keyword>
<name>A0A1H8TUP8_9ACTN</name>
<dbReference type="Proteomes" id="UP000198960">
    <property type="component" value="Unassembled WGS sequence"/>
</dbReference>
<keyword evidence="3" id="KW-1185">Reference proteome</keyword>
<keyword evidence="1" id="KW-0472">Membrane</keyword>
<accession>A0A1H8TUP8</accession>
<proteinExistence type="predicted"/>
<dbReference type="AlphaFoldDB" id="A0A1H8TUP8"/>
<dbReference type="EMBL" id="FOEE01000007">
    <property type="protein sequence ID" value="SEO94709.1"/>
    <property type="molecule type" value="Genomic_DNA"/>
</dbReference>
<evidence type="ECO:0000256" key="1">
    <source>
        <dbReference type="SAM" id="Phobius"/>
    </source>
</evidence>
<organism evidence="2 3">
    <name type="scientific">Trujillonella endophytica</name>
    <dbReference type="NCBI Taxonomy" id="673521"/>
    <lineage>
        <taxon>Bacteria</taxon>
        <taxon>Bacillati</taxon>
        <taxon>Actinomycetota</taxon>
        <taxon>Actinomycetes</taxon>
        <taxon>Geodermatophilales</taxon>
        <taxon>Geodermatophilaceae</taxon>
        <taxon>Trujillonella</taxon>
    </lineage>
</organism>
<gene>
    <name evidence="2" type="ORF">SAMN05660991_02468</name>
</gene>
<dbReference type="SUPFAM" id="SSF55781">
    <property type="entry name" value="GAF domain-like"/>
    <property type="match status" value="1"/>
</dbReference>
<evidence type="ECO:0000313" key="2">
    <source>
        <dbReference type="EMBL" id="SEO94709.1"/>
    </source>
</evidence>
<feature type="transmembrane region" description="Helical" evidence="1">
    <location>
        <begin position="204"/>
        <end position="226"/>
    </location>
</feature>
<reference evidence="3" key="1">
    <citation type="submission" date="2016-10" db="EMBL/GenBank/DDBJ databases">
        <authorList>
            <person name="Varghese N."/>
            <person name="Submissions S."/>
        </authorList>
    </citation>
    <scope>NUCLEOTIDE SEQUENCE [LARGE SCALE GENOMIC DNA]</scope>
    <source>
        <strain evidence="3">DSM 45413</strain>
    </source>
</reference>
<sequence>MRAEWCAARADRKLSGVTTTDDPGARFLEALQAPVPEDLAGPDMLPTRLARAAADALPVDGAGLSIHEGAGLRTPVGASDPAAALAERLQFTHGDGPCLRAHDTGERIAFDLEAIARNWPDLHASLVGRTPFSGVLSLPLAPPLGPTVVLDLYVSDPVRLTQVPRGDVETVLLCLTEELVRASDSPAGGPRWWDAPDARRRVAVWQATGMLSVVLGMDVVAALAVLRAHAFATGRVVDDVAADLAAGRLDPADLQY</sequence>
<keyword evidence="1" id="KW-1133">Transmembrane helix</keyword>
<protein>
    <submittedName>
        <fullName evidence="2">ANTAR domain-containing protein</fullName>
    </submittedName>
</protein>
<dbReference type="STRING" id="673521.SAMN05660991_02468"/>
<evidence type="ECO:0000313" key="3">
    <source>
        <dbReference type="Proteomes" id="UP000198960"/>
    </source>
</evidence>